<name>A0A1D6IZQ7_MAIZE</name>
<proteinExistence type="predicted"/>
<reference evidence="1" key="1">
    <citation type="submission" date="2015-12" db="EMBL/GenBank/DDBJ databases">
        <title>Update maize B73 reference genome by single molecule sequencing technologies.</title>
        <authorList>
            <consortium name="Maize Genome Sequencing Project"/>
            <person name="Ware D."/>
        </authorList>
    </citation>
    <scope>NUCLEOTIDE SEQUENCE</scope>
    <source>
        <tissue evidence="1">Seedling</tissue>
    </source>
</reference>
<organism evidence="1">
    <name type="scientific">Zea mays</name>
    <name type="common">Maize</name>
    <dbReference type="NCBI Taxonomy" id="4577"/>
    <lineage>
        <taxon>Eukaryota</taxon>
        <taxon>Viridiplantae</taxon>
        <taxon>Streptophyta</taxon>
        <taxon>Embryophyta</taxon>
        <taxon>Tracheophyta</taxon>
        <taxon>Spermatophyta</taxon>
        <taxon>Magnoliopsida</taxon>
        <taxon>Liliopsida</taxon>
        <taxon>Poales</taxon>
        <taxon>Poaceae</taxon>
        <taxon>PACMAD clade</taxon>
        <taxon>Panicoideae</taxon>
        <taxon>Andropogonodae</taxon>
        <taxon>Andropogoneae</taxon>
        <taxon>Tripsacinae</taxon>
        <taxon>Zea</taxon>
    </lineage>
</organism>
<dbReference type="InParanoid" id="A0A1D6IZQ7"/>
<evidence type="ECO:0000313" key="1">
    <source>
        <dbReference type="EMBL" id="AQK41345.1"/>
    </source>
</evidence>
<sequence length="196" mass="22596">MAHSEPNFHVETRPAFSRRVTIPETSTRHFLSPPLVTDTVGHAATPPSLVAATTPPAIFRASKARLEMPRGRRKQTVESNEEYLSEDHVVQKNSQKTLAHESDSEMEEESFARVYVEPQNQEFKMVNEKTYSQREQEAKEYKDLQPTSRNTSTIHKVLCYLIPHLPRFHGIMQTLIIFIELKKISRCFNSVQDDIM</sequence>
<gene>
    <name evidence="1" type="ORF">ZEAMMB73_Zm00001d024517</name>
</gene>
<dbReference type="AlphaFoldDB" id="A0A1D6IZQ7"/>
<feature type="non-terminal residue" evidence="1">
    <location>
        <position position="196"/>
    </location>
</feature>
<protein>
    <submittedName>
        <fullName evidence="1">Uncharacterized protein</fullName>
    </submittedName>
</protein>
<dbReference type="eggNOG" id="ENOG502S42M">
    <property type="taxonomic scope" value="Eukaryota"/>
</dbReference>
<dbReference type="EMBL" id="CM000786">
    <property type="protein sequence ID" value="AQK41345.1"/>
    <property type="molecule type" value="Genomic_DNA"/>
</dbReference>
<accession>A0A1D6IZQ7</accession>